<reference evidence="1" key="1">
    <citation type="submission" date="2021-01" db="EMBL/GenBank/DDBJ databases">
        <authorList>
            <person name="Corre E."/>
            <person name="Pelletier E."/>
            <person name="Niang G."/>
            <person name="Scheremetjew M."/>
            <person name="Finn R."/>
            <person name="Kale V."/>
            <person name="Holt S."/>
            <person name="Cochrane G."/>
            <person name="Meng A."/>
            <person name="Brown T."/>
            <person name="Cohen L."/>
        </authorList>
    </citation>
    <scope>NUCLEOTIDE SEQUENCE</scope>
    <source>
        <strain evidence="1">308</strain>
    </source>
</reference>
<sequence length="109" mass="12054">MGVGLNSGLLSPDWKFRNSFGSLDNSVGFGKSNGTDPSDTVREHIQRHLQQQKQQKQSLLMHENLNTFGANPSRIFSDQQSQGFLPSSLYSNMNKLSSLGQLDSSVSYC</sequence>
<dbReference type="EMBL" id="HBFR01015859">
    <property type="protein sequence ID" value="CAD8884332.1"/>
    <property type="molecule type" value="Transcribed_RNA"/>
</dbReference>
<organism evidence="1">
    <name type="scientific">Corethron hystrix</name>
    <dbReference type="NCBI Taxonomy" id="216773"/>
    <lineage>
        <taxon>Eukaryota</taxon>
        <taxon>Sar</taxon>
        <taxon>Stramenopiles</taxon>
        <taxon>Ochrophyta</taxon>
        <taxon>Bacillariophyta</taxon>
        <taxon>Coscinodiscophyceae</taxon>
        <taxon>Corethrophycidae</taxon>
        <taxon>Corethrales</taxon>
        <taxon>Corethraceae</taxon>
        <taxon>Corethron</taxon>
    </lineage>
</organism>
<evidence type="ECO:0000313" key="1">
    <source>
        <dbReference type="EMBL" id="CAD8884332.1"/>
    </source>
</evidence>
<protein>
    <submittedName>
        <fullName evidence="1">Uncharacterized protein</fullName>
    </submittedName>
</protein>
<gene>
    <name evidence="1" type="ORF">CHYS00102_LOCUS11529</name>
</gene>
<proteinExistence type="predicted"/>
<accession>A0A7S1FSJ4</accession>
<dbReference type="AlphaFoldDB" id="A0A7S1FSJ4"/>
<name>A0A7S1FSJ4_9STRA</name>